<accession>A0A833SVL0</accession>
<feature type="region of interest" description="Disordered" evidence="1">
    <location>
        <begin position="46"/>
        <end position="77"/>
    </location>
</feature>
<evidence type="ECO:0000256" key="1">
    <source>
        <dbReference type="SAM" id="MobiDB-lite"/>
    </source>
</evidence>
<sequence>MNGTDFARKTMVVEEAERAKIAWNADGGQALTLESTAKWKDYELCGGRQSGGSDECQKTNEKQTKDERRAKNEERRQ</sequence>
<name>A0A833SVL0_PHYIN</name>
<protein>
    <submittedName>
        <fullName evidence="2">Uncharacterized protein</fullName>
    </submittedName>
</protein>
<dbReference type="EMBL" id="WSZM01000189">
    <property type="protein sequence ID" value="KAF4038799.1"/>
    <property type="molecule type" value="Genomic_DNA"/>
</dbReference>
<dbReference type="AlphaFoldDB" id="A0A833SVL0"/>
<dbReference type="Proteomes" id="UP000704712">
    <property type="component" value="Unassembled WGS sequence"/>
</dbReference>
<gene>
    <name evidence="2" type="ORF">GN244_ATG09136</name>
    <name evidence="3" type="ORF">GN958_ATG06598</name>
</gene>
<evidence type="ECO:0000313" key="3">
    <source>
        <dbReference type="EMBL" id="KAF4144277.1"/>
    </source>
</evidence>
<proteinExistence type="predicted"/>
<evidence type="ECO:0000313" key="2">
    <source>
        <dbReference type="EMBL" id="KAF4038799.1"/>
    </source>
</evidence>
<dbReference type="Proteomes" id="UP000602510">
    <property type="component" value="Unassembled WGS sequence"/>
</dbReference>
<dbReference type="EMBL" id="JAACNO010000881">
    <property type="protein sequence ID" value="KAF4144277.1"/>
    <property type="molecule type" value="Genomic_DNA"/>
</dbReference>
<comment type="caution">
    <text evidence="2">The sequence shown here is derived from an EMBL/GenBank/DDBJ whole genome shotgun (WGS) entry which is preliminary data.</text>
</comment>
<feature type="compositionally biased region" description="Basic and acidic residues" evidence="1">
    <location>
        <begin position="55"/>
        <end position="77"/>
    </location>
</feature>
<reference evidence="2" key="1">
    <citation type="submission" date="2020-04" db="EMBL/GenBank/DDBJ databases">
        <title>Hybrid Assembly of Korean Phytophthora infestans isolates.</title>
        <authorList>
            <person name="Prokchorchik M."/>
            <person name="Lee Y."/>
            <person name="Seo J."/>
            <person name="Cho J.-H."/>
            <person name="Park Y.-E."/>
            <person name="Jang D.-C."/>
            <person name="Im J.-S."/>
            <person name="Choi J.-G."/>
            <person name="Park H.-J."/>
            <person name="Lee G.-B."/>
            <person name="Lee Y.-G."/>
            <person name="Hong S.-Y."/>
            <person name="Cho K."/>
            <person name="Sohn K.H."/>
        </authorList>
    </citation>
    <scope>NUCLEOTIDE SEQUENCE</scope>
    <source>
        <strain evidence="2">KR_1_A1</strain>
        <strain evidence="3">KR_2_A2</strain>
    </source>
</reference>
<evidence type="ECO:0000313" key="4">
    <source>
        <dbReference type="Proteomes" id="UP000602510"/>
    </source>
</evidence>
<keyword evidence="4" id="KW-1185">Reference proteome</keyword>
<organism evidence="2 4">
    <name type="scientific">Phytophthora infestans</name>
    <name type="common">Potato late blight agent</name>
    <name type="synonym">Botrytis infestans</name>
    <dbReference type="NCBI Taxonomy" id="4787"/>
    <lineage>
        <taxon>Eukaryota</taxon>
        <taxon>Sar</taxon>
        <taxon>Stramenopiles</taxon>
        <taxon>Oomycota</taxon>
        <taxon>Peronosporomycetes</taxon>
        <taxon>Peronosporales</taxon>
        <taxon>Peronosporaceae</taxon>
        <taxon>Phytophthora</taxon>
    </lineage>
</organism>